<dbReference type="GO" id="GO:0005794">
    <property type="term" value="C:Golgi apparatus"/>
    <property type="evidence" value="ECO:0007669"/>
    <property type="project" value="TreeGrafter"/>
</dbReference>
<keyword evidence="7 11" id="KW-1133">Transmembrane helix</keyword>
<organism evidence="12 13">
    <name type="scientific">Rhynchophorus ferrugineus</name>
    <name type="common">Red palm weevil</name>
    <name type="synonym">Curculio ferrugineus</name>
    <dbReference type="NCBI Taxonomy" id="354439"/>
    <lineage>
        <taxon>Eukaryota</taxon>
        <taxon>Metazoa</taxon>
        <taxon>Ecdysozoa</taxon>
        <taxon>Arthropoda</taxon>
        <taxon>Hexapoda</taxon>
        <taxon>Insecta</taxon>
        <taxon>Pterygota</taxon>
        <taxon>Neoptera</taxon>
        <taxon>Endopterygota</taxon>
        <taxon>Coleoptera</taxon>
        <taxon>Polyphaga</taxon>
        <taxon>Cucujiformia</taxon>
        <taxon>Curculionidae</taxon>
        <taxon>Dryophthorinae</taxon>
        <taxon>Rhynchophorus</taxon>
    </lineage>
</organism>
<dbReference type="InterPro" id="IPR019009">
    <property type="entry name" value="SRP_receptor_beta_su"/>
</dbReference>
<proteinExistence type="inferred from homology"/>
<gene>
    <name evidence="12" type="ORF">GWI33_001680</name>
</gene>
<feature type="transmembrane region" description="Helical" evidence="11">
    <location>
        <begin position="6"/>
        <end position="25"/>
    </location>
</feature>
<dbReference type="GO" id="GO:0005789">
    <property type="term" value="C:endoplasmic reticulum membrane"/>
    <property type="evidence" value="ECO:0007669"/>
    <property type="project" value="UniProtKB-SubCell"/>
</dbReference>
<accession>A0A834IVZ9</accession>
<keyword evidence="13" id="KW-1185">Reference proteome</keyword>
<dbReference type="PANTHER" id="PTHR45909">
    <property type="entry name" value="ADP-RIBOSYLATION FACTOR-RELATED PROTEIN 1"/>
    <property type="match status" value="1"/>
</dbReference>
<reference evidence="12" key="1">
    <citation type="submission" date="2020-08" db="EMBL/GenBank/DDBJ databases">
        <title>Genome sequencing and assembly of the red palm weevil Rhynchophorus ferrugineus.</title>
        <authorList>
            <person name="Dias G.B."/>
            <person name="Bergman C.M."/>
            <person name="Manee M."/>
        </authorList>
    </citation>
    <scope>NUCLEOTIDE SEQUENCE</scope>
    <source>
        <strain evidence="12">AA-2017</strain>
        <tissue evidence="12">Whole larva</tissue>
    </source>
</reference>
<evidence type="ECO:0000256" key="4">
    <source>
        <dbReference type="ARBA" id="ARBA00022692"/>
    </source>
</evidence>
<dbReference type="GO" id="GO:0043001">
    <property type="term" value="P:Golgi to plasma membrane protein transport"/>
    <property type="evidence" value="ECO:0007669"/>
    <property type="project" value="TreeGrafter"/>
</dbReference>
<evidence type="ECO:0000256" key="3">
    <source>
        <dbReference type="ARBA" id="ARBA00020256"/>
    </source>
</evidence>
<protein>
    <recommendedName>
        <fullName evidence="3">Signal recognition particle receptor subunit beta</fullName>
    </recommendedName>
</protein>
<dbReference type="GO" id="GO:0034067">
    <property type="term" value="P:protein localization to Golgi apparatus"/>
    <property type="evidence" value="ECO:0007669"/>
    <property type="project" value="TreeGrafter"/>
</dbReference>
<evidence type="ECO:0000256" key="10">
    <source>
        <dbReference type="ARBA" id="ARBA00023170"/>
    </source>
</evidence>
<dbReference type="Pfam" id="PF09439">
    <property type="entry name" value="SRPRB"/>
    <property type="match status" value="1"/>
</dbReference>
<evidence type="ECO:0000256" key="5">
    <source>
        <dbReference type="ARBA" id="ARBA00022741"/>
    </source>
</evidence>
<evidence type="ECO:0000256" key="7">
    <source>
        <dbReference type="ARBA" id="ARBA00022989"/>
    </source>
</evidence>
<dbReference type="PANTHER" id="PTHR45909:SF1">
    <property type="entry name" value="ADP-RIBOSYLATION FACTOR-RELATED PROTEIN 1"/>
    <property type="match status" value="1"/>
</dbReference>
<evidence type="ECO:0000313" key="13">
    <source>
        <dbReference type="Proteomes" id="UP000625711"/>
    </source>
</evidence>
<keyword evidence="6" id="KW-0256">Endoplasmic reticulum</keyword>
<comment type="subcellular location">
    <subcellularLocation>
        <location evidence="1">Endoplasmic reticulum membrane</location>
        <topology evidence="1">Single-pass membrane protein</topology>
    </subcellularLocation>
</comment>
<comment type="similarity">
    <text evidence="2">Belongs to the SRP receptor beta subunit family.</text>
</comment>
<evidence type="ECO:0000256" key="9">
    <source>
        <dbReference type="ARBA" id="ARBA00023136"/>
    </source>
</evidence>
<dbReference type="EMBL" id="JAACXV010000014">
    <property type="protein sequence ID" value="KAF7287315.1"/>
    <property type="molecule type" value="Genomic_DNA"/>
</dbReference>
<dbReference type="GO" id="GO:0006886">
    <property type="term" value="P:intracellular protein transport"/>
    <property type="evidence" value="ECO:0007669"/>
    <property type="project" value="TreeGrafter"/>
</dbReference>
<evidence type="ECO:0000256" key="11">
    <source>
        <dbReference type="SAM" id="Phobius"/>
    </source>
</evidence>
<dbReference type="InterPro" id="IPR027417">
    <property type="entry name" value="P-loop_NTPase"/>
</dbReference>
<dbReference type="AlphaFoldDB" id="A0A834IVZ9"/>
<dbReference type="InterPro" id="IPR024156">
    <property type="entry name" value="Small_GTPase_ARF"/>
</dbReference>
<keyword evidence="9 11" id="KW-0472">Membrane</keyword>
<dbReference type="Gene3D" id="3.40.50.300">
    <property type="entry name" value="P-loop containing nucleotide triphosphate hydrolases"/>
    <property type="match status" value="1"/>
</dbReference>
<evidence type="ECO:0000256" key="1">
    <source>
        <dbReference type="ARBA" id="ARBA00004389"/>
    </source>
</evidence>
<keyword evidence="4 11" id="KW-0812">Transmembrane</keyword>
<evidence type="ECO:0000256" key="8">
    <source>
        <dbReference type="ARBA" id="ARBA00023134"/>
    </source>
</evidence>
<keyword evidence="10" id="KW-0675">Receptor</keyword>
<evidence type="ECO:0000313" key="12">
    <source>
        <dbReference type="EMBL" id="KAF7287315.1"/>
    </source>
</evidence>
<evidence type="ECO:0000256" key="6">
    <source>
        <dbReference type="ARBA" id="ARBA00022824"/>
    </source>
</evidence>
<dbReference type="GO" id="GO:0005525">
    <property type="term" value="F:GTP binding"/>
    <property type="evidence" value="ECO:0007669"/>
    <property type="project" value="UniProtKB-KW"/>
</dbReference>
<dbReference type="SUPFAM" id="SSF52540">
    <property type="entry name" value="P-loop containing nucleoside triphosphate hydrolases"/>
    <property type="match status" value="1"/>
</dbReference>
<evidence type="ECO:0000256" key="2">
    <source>
        <dbReference type="ARBA" id="ARBA00005619"/>
    </source>
</evidence>
<dbReference type="Proteomes" id="UP000625711">
    <property type="component" value="Unassembled WGS sequence"/>
</dbReference>
<name>A0A834IVZ9_RHYFE</name>
<sequence length="235" mass="26442">MDSDGLFLPILVAIVVVIITIVILFRRLLRSGKQYILLTGLNDSGKTLVYSQLLHNKHVTTFTSIQDNIDNYTTEGKSIGIVDLPGFHSIRQQFFDKYKDNSKGILYIVDSVTLPKNIRDAAIVLYNILTDPVVIKNRPDILIVCNKQDQTLAKGSNVIKSMLEKELNTLRNTQLNQLEQLDAKEHTNSKLGDISKDFSFANLYCKVDFTESYAFSKNGSVDLEGLKKWVGKLAN</sequence>
<keyword evidence="8" id="KW-0342">GTP-binding</keyword>
<comment type="caution">
    <text evidence="12">The sequence shown here is derived from an EMBL/GenBank/DDBJ whole genome shotgun (WGS) entry which is preliminary data.</text>
</comment>
<dbReference type="CDD" id="cd04105">
    <property type="entry name" value="SR_beta"/>
    <property type="match status" value="1"/>
</dbReference>
<keyword evidence="5" id="KW-0547">Nucleotide-binding</keyword>
<dbReference type="GO" id="GO:0003924">
    <property type="term" value="F:GTPase activity"/>
    <property type="evidence" value="ECO:0007669"/>
    <property type="project" value="TreeGrafter"/>
</dbReference>
<dbReference type="OrthoDB" id="41266at2759"/>